<organism evidence="1 2">
    <name type="scientific">Halobacillus salinarum</name>
    <dbReference type="NCBI Taxonomy" id="2932257"/>
    <lineage>
        <taxon>Bacteria</taxon>
        <taxon>Bacillati</taxon>
        <taxon>Bacillota</taxon>
        <taxon>Bacilli</taxon>
        <taxon>Bacillales</taxon>
        <taxon>Bacillaceae</taxon>
        <taxon>Halobacillus</taxon>
    </lineage>
</organism>
<proteinExistence type="predicted"/>
<sequence>MNRKECCSICSREAEDGIYLLKLYICQDCEREMIDTPTSDPKYDFFVKQMKKAQRAMIPS</sequence>
<dbReference type="Pfam" id="PF10764">
    <property type="entry name" value="Gin"/>
    <property type="match status" value="1"/>
</dbReference>
<protein>
    <submittedName>
        <fullName evidence="1">Sigma factor G inhibitor Gin</fullName>
    </submittedName>
</protein>
<accession>A0ABY4ERE6</accession>
<name>A0ABY4ERE6_9BACI</name>
<evidence type="ECO:0000313" key="2">
    <source>
        <dbReference type="Proteomes" id="UP000831787"/>
    </source>
</evidence>
<reference evidence="1 2" key="1">
    <citation type="submission" date="2022-04" db="EMBL/GenBank/DDBJ databases">
        <title>Halobacillus sp. isolated from saltern.</title>
        <authorList>
            <person name="Won M."/>
            <person name="Lee C.-M."/>
            <person name="Woen H.-Y."/>
            <person name="Kwon S.-W."/>
        </authorList>
    </citation>
    <scope>NUCLEOTIDE SEQUENCE [LARGE SCALE GENOMIC DNA]</scope>
    <source>
        <strain evidence="1 2">SSBR10-3</strain>
    </source>
</reference>
<dbReference type="Proteomes" id="UP000831787">
    <property type="component" value="Chromosome"/>
</dbReference>
<evidence type="ECO:0000313" key="1">
    <source>
        <dbReference type="EMBL" id="UOQ44696.1"/>
    </source>
</evidence>
<dbReference type="RefSeq" id="WP_244710861.1">
    <property type="nucleotide sequence ID" value="NZ_CP095073.1"/>
</dbReference>
<dbReference type="InterPro" id="IPR019700">
    <property type="entry name" value="Sigma-G_inhibitor_Gin"/>
</dbReference>
<dbReference type="EMBL" id="CP095073">
    <property type="protein sequence ID" value="UOQ44696.1"/>
    <property type="molecule type" value="Genomic_DNA"/>
</dbReference>
<gene>
    <name evidence="1" type="ORF">MUN89_01645</name>
</gene>
<keyword evidence="2" id="KW-1185">Reference proteome</keyword>